<sequence length="578" mass="67125">MSGTNTSEAEAENCIKDYKIAQLAPRLEGTSISSRHFDSLDPDLWGEPVDKLSSAVALTTYVVKLLTDWEEYKEHGEDLFLLFKEEFADWTSDMFGKIKSPFKKRFRDYLHNNGVYTGKKTIPIGIAMVTLLNCEELPEWPQIKEIDLPDQGQQFQQPKVAPKQTGFQSVEGQALNSMLPTLKQQSQPPFRPIRSQSPYPWENDQPRPAPGTLYPQRPAVRAVVDYKTFDDYNDLPPRDVQNERVDANTQTSFIKLWNRNQNYTGEAYDLLDDKVRYFLRICYNLSIPVQYFHGLFSHILDGEAQAFYLSYVPKDDTFYNQYTKMKYHFDTEINHHQYYTDWTNITFANFRSKTPDKPLQEVLDAFLKKKQLCQRALGEMYIGESLLRTQIITNCKGVPELEVALFNPGKSCEELFSQLRSAIEIYSNRSPNQFTQYNDEFMGDNQFFLDRRYTHNRPHRGKYGTRIGNGNSFQGGSRGNPSSDSRQQQRQLRWKKKCFVCGKEGCWSTKHPKEDRNRAKSQYMSHCIYSDSQPPIDFAIYLAGYEGIDDETEVVDEIDYSEENNLTAEDHDSFHQVC</sequence>
<evidence type="ECO:0000256" key="1">
    <source>
        <dbReference type="SAM" id="MobiDB-lite"/>
    </source>
</evidence>
<dbReference type="Proteomes" id="UP000324639">
    <property type="component" value="Chromosome Bgt_-03"/>
</dbReference>
<evidence type="ECO:0000313" key="3">
    <source>
        <dbReference type="Proteomes" id="UP000324639"/>
    </source>
</evidence>
<feature type="compositionally biased region" description="Polar residues" evidence="1">
    <location>
        <begin position="468"/>
        <end position="481"/>
    </location>
</feature>
<protein>
    <submittedName>
        <fullName evidence="2">Bgt-51194</fullName>
    </submittedName>
</protein>
<feature type="region of interest" description="Disordered" evidence="1">
    <location>
        <begin position="456"/>
        <end position="487"/>
    </location>
</feature>
<organism evidence="2 3">
    <name type="scientific">Blumeria graminis f. sp. tritici</name>
    <dbReference type="NCBI Taxonomy" id="62690"/>
    <lineage>
        <taxon>Eukaryota</taxon>
        <taxon>Fungi</taxon>
        <taxon>Dikarya</taxon>
        <taxon>Ascomycota</taxon>
        <taxon>Pezizomycotina</taxon>
        <taxon>Leotiomycetes</taxon>
        <taxon>Erysiphales</taxon>
        <taxon>Erysiphaceae</taxon>
        <taxon>Blumeria</taxon>
    </lineage>
</organism>
<feature type="region of interest" description="Disordered" evidence="1">
    <location>
        <begin position="181"/>
        <end position="214"/>
    </location>
</feature>
<feature type="compositionally biased region" description="Polar residues" evidence="1">
    <location>
        <begin position="181"/>
        <end position="198"/>
    </location>
</feature>
<reference evidence="2 3" key="1">
    <citation type="submission" date="2018-08" db="EMBL/GenBank/DDBJ databases">
        <authorList>
            <person name="Muller C M."/>
        </authorList>
    </citation>
    <scope>NUCLEOTIDE SEQUENCE [LARGE SCALE GENOMIC DNA]</scope>
</reference>
<gene>
    <name evidence="2" type="ORF">BGT96224V316_LOCUS1991</name>
</gene>
<proteinExistence type="predicted"/>
<evidence type="ECO:0000313" key="2">
    <source>
        <dbReference type="EMBL" id="VCU40741.1"/>
    </source>
</evidence>
<dbReference type="AlphaFoldDB" id="A0A9X9LAC3"/>
<dbReference type="EMBL" id="LR026986">
    <property type="protein sequence ID" value="VCU40741.1"/>
    <property type="molecule type" value="Genomic_DNA"/>
</dbReference>
<keyword evidence="3" id="KW-1185">Reference proteome</keyword>
<name>A0A9X9LAC3_BLUGR</name>
<accession>A0A9X9LAC3</accession>